<reference evidence="1" key="1">
    <citation type="submission" date="2013-08" db="EMBL/GenBank/DDBJ databases">
        <title>Gene expansion shapes genome architecture in the human pathogen Lichtheimia corymbifera: an evolutionary genomics analysis in the ancient terrestrial Mucorales (Mucoromycotina).</title>
        <authorList>
            <person name="Schwartze V.U."/>
            <person name="Winter S."/>
            <person name="Shelest E."/>
            <person name="Marcet-Houben M."/>
            <person name="Horn F."/>
            <person name="Wehner S."/>
            <person name="Hoffmann K."/>
            <person name="Riege K."/>
            <person name="Sammeth M."/>
            <person name="Nowrousian M."/>
            <person name="Valiante V."/>
            <person name="Linde J."/>
            <person name="Jacobsen I.D."/>
            <person name="Marz M."/>
            <person name="Brakhage A.A."/>
            <person name="Gabaldon T."/>
            <person name="Bocker S."/>
            <person name="Voigt K."/>
        </authorList>
    </citation>
    <scope>NUCLEOTIDE SEQUENCE [LARGE SCALE GENOMIC DNA]</scope>
    <source>
        <strain evidence="1">FSU 9682</strain>
    </source>
</reference>
<gene>
    <name evidence="1" type="ORF">LCOR_11297.1</name>
</gene>
<evidence type="ECO:0000313" key="2">
    <source>
        <dbReference type="Proteomes" id="UP000027586"/>
    </source>
</evidence>
<proteinExistence type="predicted"/>
<dbReference type="VEuPathDB" id="FungiDB:LCOR_11297.1"/>
<organism evidence="1 2">
    <name type="scientific">Lichtheimia corymbifera JMRC:FSU:9682</name>
    <dbReference type="NCBI Taxonomy" id="1263082"/>
    <lineage>
        <taxon>Eukaryota</taxon>
        <taxon>Fungi</taxon>
        <taxon>Fungi incertae sedis</taxon>
        <taxon>Mucoromycota</taxon>
        <taxon>Mucoromycotina</taxon>
        <taxon>Mucoromycetes</taxon>
        <taxon>Mucorales</taxon>
        <taxon>Lichtheimiaceae</taxon>
        <taxon>Lichtheimia</taxon>
    </lineage>
</organism>
<dbReference type="Proteomes" id="UP000027586">
    <property type="component" value="Unassembled WGS sequence"/>
</dbReference>
<comment type="caution">
    <text evidence="1">The sequence shown here is derived from an EMBL/GenBank/DDBJ whole genome shotgun (WGS) entry which is preliminary data.</text>
</comment>
<protein>
    <submittedName>
        <fullName evidence="1">Uncharacterized protein</fullName>
    </submittedName>
</protein>
<name>A0A068SFD8_9FUNG</name>
<evidence type="ECO:0000313" key="1">
    <source>
        <dbReference type="EMBL" id="CDH60512.1"/>
    </source>
</evidence>
<keyword evidence="2" id="KW-1185">Reference proteome</keyword>
<dbReference type="AlphaFoldDB" id="A0A068SFD8"/>
<dbReference type="EMBL" id="CBTN010000095">
    <property type="protein sequence ID" value="CDH60512.1"/>
    <property type="molecule type" value="Genomic_DNA"/>
</dbReference>
<sequence>MKESVPQITEPAIGKSIRRSSGISLIALAFHRQRKRILSLRRCSFFPKDLEDRALKLIVYSLGYVDADGCIGWDYAHDVWPPQVKLDRIKFIARDKTFYGLVGIRVQGIGNEAFCATTRSITTSSVFV</sequence>
<accession>A0A068SFD8</accession>